<gene>
    <name evidence="2" type="ORF">PXEA_LOCUS25833</name>
</gene>
<dbReference type="AlphaFoldDB" id="A0A448XAK2"/>
<protein>
    <submittedName>
        <fullName evidence="2">Uncharacterized protein</fullName>
    </submittedName>
</protein>
<evidence type="ECO:0000313" key="2">
    <source>
        <dbReference type="EMBL" id="VEL32393.1"/>
    </source>
</evidence>
<feature type="region of interest" description="Disordered" evidence="1">
    <location>
        <begin position="154"/>
        <end position="177"/>
    </location>
</feature>
<dbReference type="Proteomes" id="UP000784294">
    <property type="component" value="Unassembled WGS sequence"/>
</dbReference>
<sequence length="197" mass="22066">MIVENLNHQSFITLKEMASNSTNFVNRRNKEREDLVDAVGAQICSVGLLIFEGPNVEKLREQVHEEVAWVWRSETSPGKHQIQLKALFICDVLLRAAFMKALHTPHCRYHPLQPCAGNVDQSLSYRCNSSAASLVSMTSCNMVVRMARITDDAEYDSGKTSGNVPRPQSYSGNDHAYNGLRTRKLVGDFDNLHQDGS</sequence>
<evidence type="ECO:0000256" key="1">
    <source>
        <dbReference type="SAM" id="MobiDB-lite"/>
    </source>
</evidence>
<organism evidence="2 3">
    <name type="scientific">Protopolystoma xenopodis</name>
    <dbReference type="NCBI Taxonomy" id="117903"/>
    <lineage>
        <taxon>Eukaryota</taxon>
        <taxon>Metazoa</taxon>
        <taxon>Spiralia</taxon>
        <taxon>Lophotrochozoa</taxon>
        <taxon>Platyhelminthes</taxon>
        <taxon>Monogenea</taxon>
        <taxon>Polyopisthocotylea</taxon>
        <taxon>Polystomatidea</taxon>
        <taxon>Polystomatidae</taxon>
        <taxon>Protopolystoma</taxon>
    </lineage>
</organism>
<feature type="compositionally biased region" description="Polar residues" evidence="1">
    <location>
        <begin position="158"/>
        <end position="172"/>
    </location>
</feature>
<proteinExistence type="predicted"/>
<comment type="caution">
    <text evidence="2">The sequence shown here is derived from an EMBL/GenBank/DDBJ whole genome shotgun (WGS) entry which is preliminary data.</text>
</comment>
<evidence type="ECO:0000313" key="3">
    <source>
        <dbReference type="Proteomes" id="UP000784294"/>
    </source>
</evidence>
<accession>A0A448XAK2</accession>
<dbReference type="EMBL" id="CAAALY010244124">
    <property type="protein sequence ID" value="VEL32393.1"/>
    <property type="molecule type" value="Genomic_DNA"/>
</dbReference>
<name>A0A448XAK2_9PLAT</name>
<keyword evidence="3" id="KW-1185">Reference proteome</keyword>
<reference evidence="2" key="1">
    <citation type="submission" date="2018-11" db="EMBL/GenBank/DDBJ databases">
        <authorList>
            <consortium name="Pathogen Informatics"/>
        </authorList>
    </citation>
    <scope>NUCLEOTIDE SEQUENCE</scope>
</reference>